<dbReference type="PANTHER" id="PTHR36834:SF1">
    <property type="entry name" value="INTEGRAL MEMBRANE PROTEIN"/>
    <property type="match status" value="1"/>
</dbReference>
<gene>
    <name evidence="3" type="ORF">D7V94_01440</name>
</gene>
<keyword evidence="1" id="KW-0812">Transmembrane</keyword>
<accession>A0A3A9B619</accession>
<name>A0A3A9B619_9FIRM</name>
<evidence type="ECO:0000259" key="2">
    <source>
        <dbReference type="Pfam" id="PF04892"/>
    </source>
</evidence>
<dbReference type="InterPro" id="IPR053150">
    <property type="entry name" value="Teicoplanin_resist-assoc"/>
</dbReference>
<dbReference type="RefSeq" id="WP_120466058.1">
    <property type="nucleotide sequence ID" value="NZ_RAYQ01000001.1"/>
</dbReference>
<dbReference type="AlphaFoldDB" id="A0A3A9B619"/>
<feature type="transmembrane region" description="Helical" evidence="1">
    <location>
        <begin position="93"/>
        <end position="112"/>
    </location>
</feature>
<dbReference type="EMBL" id="RAYQ01000001">
    <property type="protein sequence ID" value="RKI94245.1"/>
    <property type="molecule type" value="Genomic_DNA"/>
</dbReference>
<dbReference type="OrthoDB" id="9805025at2"/>
<feature type="transmembrane region" description="Helical" evidence="1">
    <location>
        <begin position="119"/>
        <end position="140"/>
    </location>
</feature>
<dbReference type="InterPro" id="IPR006976">
    <property type="entry name" value="VanZ-like"/>
</dbReference>
<evidence type="ECO:0000313" key="4">
    <source>
        <dbReference type="Proteomes" id="UP000280696"/>
    </source>
</evidence>
<dbReference type="Proteomes" id="UP000280696">
    <property type="component" value="Unassembled WGS sequence"/>
</dbReference>
<comment type="caution">
    <text evidence="3">The sequence shown here is derived from an EMBL/GenBank/DDBJ whole genome shotgun (WGS) entry which is preliminary data.</text>
</comment>
<sequence>MFMIREILGYCIISVIGIVCMAVLYAPVCFLLRKRVPPKKQIACFLFGACVIMVLAATVVVGATGTAAADRSLNLVPFRVFQETWDMPQPKKIAQTIANIVMFIPLGFMLPTAFRGMRYFWKTALSLTLFSLAIETAQYFTGRSADIDDLMLNASGGILGYLAFFIISKLVRKKRPRKSRRKHNHSV</sequence>
<reference evidence="3 4" key="1">
    <citation type="submission" date="2018-09" db="EMBL/GenBank/DDBJ databases">
        <title>Murine metabolic-syndrome-specific gut microbial biobank.</title>
        <authorList>
            <person name="Liu C."/>
        </authorList>
    </citation>
    <scope>NUCLEOTIDE SEQUENCE [LARGE SCALE GENOMIC DNA]</scope>
    <source>
        <strain evidence="3 4">0.1xD8-82</strain>
    </source>
</reference>
<organism evidence="3 4">
    <name type="scientific">Parablautia intestinalis</name>
    <dbReference type="NCBI Taxonomy" id="2320100"/>
    <lineage>
        <taxon>Bacteria</taxon>
        <taxon>Bacillati</taxon>
        <taxon>Bacillota</taxon>
        <taxon>Clostridia</taxon>
        <taxon>Lachnospirales</taxon>
        <taxon>Lachnospiraceae</taxon>
        <taxon>Parablautia</taxon>
    </lineage>
</organism>
<keyword evidence="4" id="KW-1185">Reference proteome</keyword>
<dbReference type="PANTHER" id="PTHR36834">
    <property type="entry name" value="MEMBRANE PROTEIN-RELATED"/>
    <property type="match status" value="1"/>
</dbReference>
<feature type="transmembrane region" description="Helical" evidence="1">
    <location>
        <begin position="7"/>
        <end position="32"/>
    </location>
</feature>
<evidence type="ECO:0000313" key="3">
    <source>
        <dbReference type="EMBL" id="RKI94245.1"/>
    </source>
</evidence>
<keyword evidence="1" id="KW-1133">Transmembrane helix</keyword>
<feature type="transmembrane region" description="Helical" evidence="1">
    <location>
        <begin position="44"/>
        <end position="69"/>
    </location>
</feature>
<feature type="transmembrane region" description="Helical" evidence="1">
    <location>
        <begin position="152"/>
        <end position="171"/>
    </location>
</feature>
<keyword evidence="1" id="KW-0472">Membrane</keyword>
<proteinExistence type="predicted"/>
<feature type="domain" description="VanZ-like" evidence="2">
    <location>
        <begin position="54"/>
        <end position="167"/>
    </location>
</feature>
<protein>
    <submittedName>
        <fullName evidence="3">VanZ family protein</fullName>
    </submittedName>
</protein>
<evidence type="ECO:0000256" key="1">
    <source>
        <dbReference type="SAM" id="Phobius"/>
    </source>
</evidence>
<dbReference type="Pfam" id="PF04892">
    <property type="entry name" value="VanZ"/>
    <property type="match status" value="1"/>
</dbReference>